<dbReference type="InterPro" id="IPR058940">
    <property type="entry name" value="mS26_fungi"/>
</dbReference>
<dbReference type="Proteomes" id="UP000092555">
    <property type="component" value="Unassembled WGS sequence"/>
</dbReference>
<comment type="caution">
    <text evidence="2">The sequence shown here is derived from an EMBL/GenBank/DDBJ whole genome shotgun (WGS) entry which is preliminary data.</text>
</comment>
<organism evidence="2 3">
    <name type="scientific">Metschnikowia bicuspidata var. bicuspidata NRRL YB-4993</name>
    <dbReference type="NCBI Taxonomy" id="869754"/>
    <lineage>
        <taxon>Eukaryota</taxon>
        <taxon>Fungi</taxon>
        <taxon>Dikarya</taxon>
        <taxon>Ascomycota</taxon>
        <taxon>Saccharomycotina</taxon>
        <taxon>Pichiomycetes</taxon>
        <taxon>Metschnikowiaceae</taxon>
        <taxon>Metschnikowia</taxon>
    </lineage>
</organism>
<dbReference type="RefSeq" id="XP_018714287.1">
    <property type="nucleotide sequence ID" value="XM_018858577.1"/>
</dbReference>
<proteinExistence type="predicted"/>
<accession>A0A1A0HII0</accession>
<name>A0A1A0HII0_9ASCO</name>
<gene>
    <name evidence="2" type="ORF">METBIDRAFT_76750</name>
</gene>
<protein>
    <submittedName>
        <fullName evidence="2">Uncharacterized protein</fullName>
    </submittedName>
</protein>
<keyword evidence="3" id="KW-1185">Reference proteome</keyword>
<dbReference type="Pfam" id="PF26163">
    <property type="entry name" value="mS26"/>
    <property type="match status" value="1"/>
</dbReference>
<dbReference type="AlphaFoldDB" id="A0A1A0HII0"/>
<reference evidence="2 3" key="1">
    <citation type="submission" date="2016-05" db="EMBL/GenBank/DDBJ databases">
        <title>Comparative genomics of biotechnologically important yeasts.</title>
        <authorList>
            <consortium name="DOE Joint Genome Institute"/>
            <person name="Riley R."/>
            <person name="Haridas S."/>
            <person name="Wolfe K.H."/>
            <person name="Lopes M.R."/>
            <person name="Hittinger C.T."/>
            <person name="Goker M."/>
            <person name="Salamov A."/>
            <person name="Wisecaver J."/>
            <person name="Long T.M."/>
            <person name="Aerts A.L."/>
            <person name="Barry K."/>
            <person name="Choi C."/>
            <person name="Clum A."/>
            <person name="Coughlan A.Y."/>
            <person name="Deshpande S."/>
            <person name="Douglass A.P."/>
            <person name="Hanson S.J."/>
            <person name="Klenk H.-P."/>
            <person name="LaButti K."/>
            <person name="Lapidus A."/>
            <person name="Lindquist E."/>
            <person name="Lipzen A."/>
            <person name="Meier-kolthoff J.P."/>
            <person name="Ohm R.A."/>
            <person name="Otillar R.P."/>
            <person name="Pangilinan J."/>
            <person name="Peng Y."/>
            <person name="Rokas A."/>
            <person name="Rosa C.A."/>
            <person name="Scheuner C."/>
            <person name="Sibirny A.A."/>
            <person name="Slot J.C."/>
            <person name="Stielow J.B."/>
            <person name="Sun H."/>
            <person name="Kurtzman C.P."/>
            <person name="Blackwell M."/>
            <person name="Grigoriev I.V."/>
            <person name="Jeffries T.W."/>
        </authorList>
    </citation>
    <scope>NUCLEOTIDE SEQUENCE [LARGE SCALE GENOMIC DNA]</scope>
    <source>
        <strain evidence="2 3">NRRL YB-4993</strain>
    </source>
</reference>
<feature type="region of interest" description="Disordered" evidence="1">
    <location>
        <begin position="1"/>
        <end position="20"/>
    </location>
</feature>
<sequence>MRVSTVSLGKRTLKHGGKSGILPDVRPIFRHNPIRPKTAHEIEEESRIEQGFAEGVPLPKKKGFKFSRMPVEKPVLTVKERIERIDKVHVLAVPDGKQTKEQLWAKQREQLRKQYLKEAYETESKRIEKLEAMQTKKRELDAQEKESKQHKESETAQYTLPTIDSYLSGPIMRPRTPEEQAIVDEKRMLNRKLSELEVMNAKATDLLELYHAAANYITTEEELELAIKDAFELEVGRFESSARLIEDKVSGYANPYVNSKNKEQYIKDVAFGQINGQPGLDMVKDTLSGEAELIRREAQRKLNHN</sequence>
<evidence type="ECO:0000313" key="3">
    <source>
        <dbReference type="Proteomes" id="UP000092555"/>
    </source>
</evidence>
<dbReference type="CDD" id="cd23703">
    <property type="entry name" value="mS26_PET12"/>
    <property type="match status" value="1"/>
</dbReference>
<dbReference type="EMBL" id="LXTC01000001">
    <property type="protein sequence ID" value="OBA23806.1"/>
    <property type="molecule type" value="Genomic_DNA"/>
</dbReference>
<feature type="region of interest" description="Disordered" evidence="1">
    <location>
        <begin position="135"/>
        <end position="159"/>
    </location>
</feature>
<dbReference type="GeneID" id="30031553"/>
<feature type="compositionally biased region" description="Basic and acidic residues" evidence="1">
    <location>
        <begin position="135"/>
        <end position="154"/>
    </location>
</feature>
<evidence type="ECO:0000313" key="2">
    <source>
        <dbReference type="EMBL" id="OBA23806.1"/>
    </source>
</evidence>
<evidence type="ECO:0000256" key="1">
    <source>
        <dbReference type="SAM" id="MobiDB-lite"/>
    </source>
</evidence>
<dbReference type="OrthoDB" id="5223508at2759"/>